<organism evidence="1">
    <name type="scientific">Brucella pinnipedialis M292/94/1</name>
    <dbReference type="NCBI Taxonomy" id="520462"/>
    <lineage>
        <taxon>Bacteria</taxon>
        <taxon>Pseudomonadati</taxon>
        <taxon>Pseudomonadota</taxon>
        <taxon>Alphaproteobacteria</taxon>
        <taxon>Hyphomicrobiales</taxon>
        <taxon>Brucellaceae</taxon>
        <taxon>Brucella/Ochrobactrum group</taxon>
        <taxon>Brucella</taxon>
    </lineage>
</organism>
<reference evidence="1" key="1">
    <citation type="submission" date="2009-01" db="EMBL/GenBank/DDBJ databases">
        <title>The Genome Sequence of Brucella pinnipedialis M292/94/1.</title>
        <authorList>
            <consortium name="The Broad Institute Genome Sequencing Platform"/>
            <person name="Ward D."/>
            <person name="Young S.K."/>
            <person name="Kodira C.D."/>
            <person name="Zeng Q."/>
            <person name="Koehrsen M."/>
            <person name="Alvarado L."/>
            <person name="Berlin A."/>
            <person name="Borenstein D."/>
            <person name="Chen Z."/>
            <person name="Engels R."/>
            <person name="Freedman E."/>
            <person name="Gellesch M."/>
            <person name="Goldberg J."/>
            <person name="Griggs A."/>
            <person name="Gujja S."/>
            <person name="Heiman D."/>
            <person name="Hepburn T."/>
            <person name="Howarth C."/>
            <person name="Jen D."/>
            <person name="Larson L."/>
            <person name="Lewis B."/>
            <person name="Mehta T."/>
            <person name="Park D."/>
            <person name="Pearson M."/>
            <person name="Roberts A."/>
            <person name="Saif S."/>
            <person name="Shea T."/>
            <person name="Shenoy N."/>
            <person name="Sisk P."/>
            <person name="Stolte C."/>
            <person name="Sykes S."/>
            <person name="Walk T."/>
            <person name="White J."/>
            <person name="Yandava C."/>
            <person name="Whatmore A.M."/>
            <person name="Perrett L.L."/>
            <person name="O'Callaghan D."/>
            <person name="Nusbaum C."/>
            <person name="Galagan J."/>
            <person name="Birren B."/>
        </authorList>
    </citation>
    <scope>NUCLEOTIDE SEQUENCE [LARGE SCALE GENOMIC DNA]</scope>
    <source>
        <strain evidence="1">M292/94/1</strain>
    </source>
</reference>
<proteinExistence type="predicted"/>
<dbReference type="RefSeq" id="WP_002964162.1">
    <property type="nucleotide sequence ID" value="NZ_EQ999546.1"/>
</dbReference>
<name>A0A0E1X4H7_9HYPH</name>
<gene>
    <name evidence="1" type="ORF">BALG_01289</name>
</gene>
<protein>
    <submittedName>
        <fullName evidence="1">Uncharacterized protein</fullName>
    </submittedName>
</protein>
<dbReference type="GeneID" id="93015074"/>
<dbReference type="Proteomes" id="UP000004659">
    <property type="component" value="Unassembled WGS sequence"/>
</dbReference>
<dbReference type="AlphaFoldDB" id="A0A0E1X4H7"/>
<accession>A0A0E1X4H7</accession>
<dbReference type="HOGENOM" id="CLU_2599170_0_0_5"/>
<dbReference type="EMBL" id="EQ999546">
    <property type="protein sequence ID" value="EEZ31169.1"/>
    <property type="molecule type" value="Genomic_DNA"/>
</dbReference>
<evidence type="ECO:0000313" key="1">
    <source>
        <dbReference type="EMBL" id="EEZ31169.1"/>
    </source>
</evidence>
<sequence length="79" mass="8320">MYRVTVSSAFPAGNAFLLRGMPPETVFHLVNSVKKPPRGSGSGSLAADIYGNIGETKIPYLVTRMSANTKSCVNALSAC</sequence>